<protein>
    <submittedName>
        <fullName evidence="1">Uncharacterized protein</fullName>
    </submittedName>
</protein>
<comment type="caution">
    <text evidence="1">The sequence shown here is derived from an EMBL/GenBank/DDBJ whole genome shotgun (WGS) entry which is preliminary data.</text>
</comment>
<evidence type="ECO:0000313" key="1">
    <source>
        <dbReference type="EMBL" id="PKB93398.1"/>
    </source>
</evidence>
<dbReference type="Proteomes" id="UP000232722">
    <property type="component" value="Unassembled WGS sequence"/>
</dbReference>
<name>A0A2N0NFT6_9GLOM</name>
<sequence length="99" mass="11981">MQNRQTRSLDDFSARDIDRNHDWNHCVCQPHFVQDGPSVLEFKELRHPYVTPRYVVFNTPNRLFERGYRHGEGVSFWIFLYWKLKSRMVSTCFLNLELS</sequence>
<dbReference type="VEuPathDB" id="FungiDB:RhiirFUN_009870"/>
<proteinExistence type="predicted"/>
<reference evidence="1 2" key="1">
    <citation type="submission" date="2016-04" db="EMBL/GenBank/DDBJ databases">
        <title>Genome analyses suggest a sexual origin of heterokaryosis in a supposedly ancient asexual fungus.</title>
        <authorList>
            <person name="Ropars J."/>
            <person name="Sedzielewska K."/>
            <person name="Noel J."/>
            <person name="Charron P."/>
            <person name="Farinelli L."/>
            <person name="Marton T."/>
            <person name="Kruger M."/>
            <person name="Pelin A."/>
            <person name="Brachmann A."/>
            <person name="Corradi N."/>
        </authorList>
    </citation>
    <scope>NUCLEOTIDE SEQUENCE [LARGE SCALE GENOMIC DNA]</scope>
    <source>
        <strain evidence="1 2">A5</strain>
    </source>
</reference>
<reference evidence="1 2" key="2">
    <citation type="submission" date="2017-09" db="EMBL/GenBank/DDBJ databases">
        <title>Extensive intraspecific genome diversity in a model arbuscular mycorrhizal fungus.</title>
        <authorList>
            <person name="Chen E.C."/>
            <person name="Morin E."/>
            <person name="Beaudet D."/>
            <person name="Noel J."/>
            <person name="Ndikumana S."/>
            <person name="Charron P."/>
            <person name="St-Onge C."/>
            <person name="Giorgi J."/>
            <person name="Grigoriev I.V."/>
            <person name="Roux C."/>
            <person name="Martin F.M."/>
            <person name="Corradi N."/>
        </authorList>
    </citation>
    <scope>NUCLEOTIDE SEQUENCE [LARGE SCALE GENOMIC DNA]</scope>
    <source>
        <strain evidence="1 2">A5</strain>
    </source>
</reference>
<dbReference type="VEuPathDB" id="FungiDB:FUN_007190"/>
<evidence type="ECO:0000313" key="2">
    <source>
        <dbReference type="Proteomes" id="UP000232722"/>
    </source>
</evidence>
<gene>
    <name evidence="1" type="ORF">RhiirA5_441388</name>
</gene>
<organism evidence="1 2">
    <name type="scientific">Rhizophagus irregularis</name>
    <dbReference type="NCBI Taxonomy" id="588596"/>
    <lineage>
        <taxon>Eukaryota</taxon>
        <taxon>Fungi</taxon>
        <taxon>Fungi incertae sedis</taxon>
        <taxon>Mucoromycota</taxon>
        <taxon>Glomeromycotina</taxon>
        <taxon>Glomeromycetes</taxon>
        <taxon>Glomerales</taxon>
        <taxon>Glomeraceae</taxon>
        <taxon>Rhizophagus</taxon>
    </lineage>
</organism>
<dbReference type="AlphaFoldDB" id="A0A2N0NFT6"/>
<dbReference type="EMBL" id="LLXJ01008127">
    <property type="protein sequence ID" value="PKB93398.1"/>
    <property type="molecule type" value="Genomic_DNA"/>
</dbReference>
<accession>A0A2N0NFT6</accession>